<dbReference type="InterPro" id="IPR008502">
    <property type="entry name" value="Prolamin-like"/>
</dbReference>
<gene>
    <name evidence="10" type="ORF">LWI29_008295</name>
</gene>
<evidence type="ECO:0000256" key="8">
    <source>
        <dbReference type="ARBA" id="ARBA00034484"/>
    </source>
</evidence>
<comment type="similarity">
    <text evidence="8">Belongs to the plant egg cell-secreted peptide family.</text>
</comment>
<proteinExistence type="inferred from homology"/>
<evidence type="ECO:0000256" key="5">
    <source>
        <dbReference type="ARBA" id="ARBA00023279"/>
    </source>
</evidence>
<dbReference type="AlphaFoldDB" id="A0AA39VD94"/>
<comment type="subcellular location">
    <subcellularLocation>
        <location evidence="1">Cytoplasmic vesicle</location>
    </subcellularLocation>
    <subcellularLocation>
        <location evidence="2">Secreted</location>
    </subcellularLocation>
</comment>
<evidence type="ECO:0000256" key="3">
    <source>
        <dbReference type="ARBA" id="ARBA00022525"/>
    </source>
</evidence>
<dbReference type="PANTHER" id="PTHR35293">
    <property type="entry name" value="EGG CELL-SECRETED PROTEIN 1.5"/>
    <property type="match status" value="1"/>
</dbReference>
<evidence type="ECO:0000256" key="1">
    <source>
        <dbReference type="ARBA" id="ARBA00004541"/>
    </source>
</evidence>
<sequence>MTCCVTNARPLLPSSSLVARLKLEDELPNCWNSLIRLQSCTGEIILFFLNGKTYLGHVCCQSMHTISQQSWPNMIDTLGFTIEGGDILEGYCDHETADDNHHHTQSPPSRPSIVPTKVTTLIP</sequence>
<comment type="caution">
    <text evidence="10">The sequence shown here is derived from an EMBL/GenBank/DDBJ whole genome shotgun (WGS) entry which is preliminary data.</text>
</comment>
<dbReference type="InterPro" id="IPR044711">
    <property type="entry name" value="EC11-15"/>
</dbReference>
<dbReference type="Pfam" id="PF05617">
    <property type="entry name" value="Prolamin_like"/>
    <property type="match status" value="1"/>
</dbReference>
<keyword evidence="4" id="KW-0732">Signal</keyword>
<dbReference type="PANTHER" id="PTHR35293:SF1">
    <property type="entry name" value="EGG CELL-SECRETED PROTEIN 1.5"/>
    <property type="match status" value="1"/>
</dbReference>
<dbReference type="GO" id="GO:2000008">
    <property type="term" value="P:regulation of protein localization to cell surface"/>
    <property type="evidence" value="ECO:0007669"/>
    <property type="project" value="UniProtKB-ARBA"/>
</dbReference>
<evidence type="ECO:0000256" key="7">
    <source>
        <dbReference type="ARBA" id="ARBA00034457"/>
    </source>
</evidence>
<evidence type="ECO:0000313" key="11">
    <source>
        <dbReference type="Proteomes" id="UP001168877"/>
    </source>
</evidence>
<dbReference type="GO" id="GO:0009567">
    <property type="term" value="P:double fertilization forming a zygote and endosperm"/>
    <property type="evidence" value="ECO:0007669"/>
    <property type="project" value="InterPro"/>
</dbReference>
<dbReference type="GO" id="GO:0005576">
    <property type="term" value="C:extracellular region"/>
    <property type="evidence" value="ECO:0007669"/>
    <property type="project" value="UniProtKB-SubCell"/>
</dbReference>
<keyword evidence="3" id="KW-0964">Secreted</keyword>
<dbReference type="GO" id="GO:0080155">
    <property type="term" value="P:regulation of double fertilization forming a zygote and endosperm"/>
    <property type="evidence" value="ECO:0007669"/>
    <property type="project" value="UniProtKB-ARBA"/>
</dbReference>
<comment type="function">
    <text evidence="7">Involved in the regulation of gamete interactions during the double fertilization and to prevent multiple-pollen tube attraction; mediates the redistribution of the gamete fusogen HAP2/GCS1 to the cell surface after secretion upon sperm arrival.</text>
</comment>
<dbReference type="Proteomes" id="UP001168877">
    <property type="component" value="Unassembled WGS sequence"/>
</dbReference>
<name>A0AA39VD94_ACESA</name>
<evidence type="ECO:0000256" key="2">
    <source>
        <dbReference type="ARBA" id="ARBA00004613"/>
    </source>
</evidence>
<reference evidence="10" key="2">
    <citation type="submission" date="2023-06" db="EMBL/GenBank/DDBJ databases">
        <authorList>
            <person name="Swenson N.G."/>
            <person name="Wegrzyn J.L."/>
            <person name="Mcevoy S.L."/>
        </authorList>
    </citation>
    <scope>NUCLEOTIDE SEQUENCE</scope>
    <source>
        <strain evidence="10">NS2018</strain>
        <tissue evidence="10">Leaf</tissue>
    </source>
</reference>
<dbReference type="EMBL" id="JAUESC010000386">
    <property type="protein sequence ID" value="KAK0575861.1"/>
    <property type="molecule type" value="Genomic_DNA"/>
</dbReference>
<organism evidence="10 11">
    <name type="scientific">Acer saccharum</name>
    <name type="common">Sugar maple</name>
    <dbReference type="NCBI Taxonomy" id="4024"/>
    <lineage>
        <taxon>Eukaryota</taxon>
        <taxon>Viridiplantae</taxon>
        <taxon>Streptophyta</taxon>
        <taxon>Embryophyta</taxon>
        <taxon>Tracheophyta</taxon>
        <taxon>Spermatophyta</taxon>
        <taxon>Magnoliopsida</taxon>
        <taxon>eudicotyledons</taxon>
        <taxon>Gunneridae</taxon>
        <taxon>Pentapetalae</taxon>
        <taxon>rosids</taxon>
        <taxon>malvids</taxon>
        <taxon>Sapindales</taxon>
        <taxon>Sapindaceae</taxon>
        <taxon>Hippocastanoideae</taxon>
        <taxon>Acereae</taxon>
        <taxon>Acer</taxon>
    </lineage>
</organism>
<keyword evidence="11" id="KW-1185">Reference proteome</keyword>
<protein>
    <recommendedName>
        <fullName evidence="9">Prolamin-like domain-containing protein</fullName>
    </recommendedName>
</protein>
<dbReference type="GO" id="GO:0031410">
    <property type="term" value="C:cytoplasmic vesicle"/>
    <property type="evidence" value="ECO:0007669"/>
    <property type="project" value="UniProtKB-SubCell"/>
</dbReference>
<evidence type="ECO:0000256" key="6">
    <source>
        <dbReference type="ARBA" id="ARBA00023329"/>
    </source>
</evidence>
<evidence type="ECO:0000256" key="4">
    <source>
        <dbReference type="ARBA" id="ARBA00022729"/>
    </source>
</evidence>
<reference evidence="10" key="1">
    <citation type="journal article" date="2022" name="Plant J.">
        <title>Strategies of tolerance reflected in two North American maple genomes.</title>
        <authorList>
            <person name="McEvoy S.L."/>
            <person name="Sezen U.U."/>
            <person name="Trouern-Trend A."/>
            <person name="McMahon S.M."/>
            <person name="Schaberg P.G."/>
            <person name="Yang J."/>
            <person name="Wegrzyn J.L."/>
            <person name="Swenson N.G."/>
        </authorList>
    </citation>
    <scope>NUCLEOTIDE SEQUENCE</scope>
    <source>
        <strain evidence="10">NS2018</strain>
    </source>
</reference>
<feature type="domain" description="Prolamin-like" evidence="9">
    <location>
        <begin position="29"/>
        <end position="93"/>
    </location>
</feature>
<keyword evidence="6" id="KW-0968">Cytoplasmic vesicle</keyword>
<evidence type="ECO:0000259" key="9">
    <source>
        <dbReference type="Pfam" id="PF05617"/>
    </source>
</evidence>
<keyword evidence="5" id="KW-0278">Fertilization</keyword>
<accession>A0AA39VD94</accession>
<evidence type="ECO:0000313" key="10">
    <source>
        <dbReference type="EMBL" id="KAK0575861.1"/>
    </source>
</evidence>